<protein>
    <recommendedName>
        <fullName evidence="3">DNA-3-methyladenine glycosylase II</fullName>
        <ecNumber evidence="3">3.2.2.21</ecNumber>
    </recommendedName>
</protein>
<evidence type="ECO:0000256" key="9">
    <source>
        <dbReference type="ARBA" id="ARBA00023015"/>
    </source>
</evidence>
<dbReference type="EMBL" id="JACAQE010000009">
    <property type="protein sequence ID" value="NWC17011.1"/>
    <property type="molecule type" value="Genomic_DNA"/>
</dbReference>
<keyword evidence="6" id="KW-0479">Metal-binding</keyword>
<dbReference type="InterPro" id="IPR018060">
    <property type="entry name" value="HTH_AraC"/>
</dbReference>
<dbReference type="Gene3D" id="3.30.310.20">
    <property type="entry name" value="DNA-3-methyladenine glycosylase AlkA, N-terminal domain"/>
    <property type="match status" value="1"/>
</dbReference>
<keyword evidence="12" id="KW-0804">Transcription</keyword>
<dbReference type="InterPro" id="IPR003265">
    <property type="entry name" value="HhH-GPD_domain"/>
</dbReference>
<evidence type="ECO:0000256" key="10">
    <source>
        <dbReference type="ARBA" id="ARBA00023125"/>
    </source>
</evidence>
<keyword evidence="8" id="KW-0862">Zinc</keyword>
<dbReference type="GO" id="GO:0003700">
    <property type="term" value="F:DNA-binding transcription factor activity"/>
    <property type="evidence" value="ECO:0007669"/>
    <property type="project" value="InterPro"/>
</dbReference>
<keyword evidence="4" id="KW-0489">Methyltransferase</keyword>
<evidence type="ECO:0000256" key="5">
    <source>
        <dbReference type="ARBA" id="ARBA00022679"/>
    </source>
</evidence>
<dbReference type="SMART" id="SM00342">
    <property type="entry name" value="HTH_ARAC"/>
    <property type="match status" value="1"/>
</dbReference>
<dbReference type="GO" id="GO:0032259">
    <property type="term" value="P:methylation"/>
    <property type="evidence" value="ECO:0007669"/>
    <property type="project" value="UniProtKB-KW"/>
</dbReference>
<dbReference type="GO" id="GO:0043565">
    <property type="term" value="F:sequence-specific DNA binding"/>
    <property type="evidence" value="ECO:0007669"/>
    <property type="project" value="InterPro"/>
</dbReference>
<feature type="domain" description="HTH araC/xylS-type" evidence="14">
    <location>
        <begin position="94"/>
        <end position="192"/>
    </location>
</feature>
<accession>A0A7Y7Y391</accession>
<evidence type="ECO:0000259" key="14">
    <source>
        <dbReference type="PROSITE" id="PS01124"/>
    </source>
</evidence>
<dbReference type="CDD" id="cd00056">
    <property type="entry name" value="ENDO3c"/>
    <property type="match status" value="1"/>
</dbReference>
<dbReference type="GO" id="GO:0008725">
    <property type="term" value="F:DNA-3-methyladenine glycosylase activity"/>
    <property type="evidence" value="ECO:0007669"/>
    <property type="project" value="TreeGrafter"/>
</dbReference>
<evidence type="ECO:0000256" key="13">
    <source>
        <dbReference type="ARBA" id="ARBA00023204"/>
    </source>
</evidence>
<evidence type="ECO:0000256" key="4">
    <source>
        <dbReference type="ARBA" id="ARBA00022603"/>
    </source>
</evidence>
<evidence type="ECO:0000256" key="1">
    <source>
        <dbReference type="ARBA" id="ARBA00000086"/>
    </source>
</evidence>
<evidence type="ECO:0000313" key="15">
    <source>
        <dbReference type="EMBL" id="NWC17011.1"/>
    </source>
</evidence>
<dbReference type="Gene3D" id="1.10.1670.10">
    <property type="entry name" value="Helix-hairpin-Helix base-excision DNA repair enzymes (C-terminal)"/>
    <property type="match status" value="1"/>
</dbReference>
<dbReference type="Gene3D" id="1.10.340.30">
    <property type="entry name" value="Hypothetical protein, domain 2"/>
    <property type="match status" value="1"/>
</dbReference>
<keyword evidence="10" id="KW-0238">DNA-binding</keyword>
<organism evidence="15 16">
    <name type="scientific">Pseudomonas gingeri</name>
    <dbReference type="NCBI Taxonomy" id="117681"/>
    <lineage>
        <taxon>Bacteria</taxon>
        <taxon>Pseudomonadati</taxon>
        <taxon>Pseudomonadota</taxon>
        <taxon>Gammaproteobacteria</taxon>
        <taxon>Pseudomonadales</taxon>
        <taxon>Pseudomonadaceae</taxon>
        <taxon>Pseudomonas</taxon>
    </lineage>
</organism>
<dbReference type="GO" id="GO:0006285">
    <property type="term" value="P:base-excision repair, AP site formation"/>
    <property type="evidence" value="ECO:0007669"/>
    <property type="project" value="TreeGrafter"/>
</dbReference>
<dbReference type="AlphaFoldDB" id="A0A7Y7Y391"/>
<evidence type="ECO:0000256" key="2">
    <source>
        <dbReference type="ARBA" id="ARBA00001947"/>
    </source>
</evidence>
<dbReference type="PROSITE" id="PS01124">
    <property type="entry name" value="HTH_ARAC_FAMILY_2"/>
    <property type="match status" value="1"/>
</dbReference>
<dbReference type="SUPFAM" id="SSF48150">
    <property type="entry name" value="DNA-glycosylase"/>
    <property type="match status" value="1"/>
</dbReference>
<dbReference type="Pfam" id="PF00730">
    <property type="entry name" value="HhH-GPD"/>
    <property type="match status" value="1"/>
</dbReference>
<dbReference type="SMART" id="SM00478">
    <property type="entry name" value="ENDO3c"/>
    <property type="match status" value="1"/>
</dbReference>
<dbReference type="SUPFAM" id="SSF46689">
    <property type="entry name" value="Homeodomain-like"/>
    <property type="match status" value="1"/>
</dbReference>
<dbReference type="PANTHER" id="PTHR43003">
    <property type="entry name" value="DNA-3-METHYLADENINE GLYCOSYLASE"/>
    <property type="match status" value="1"/>
</dbReference>
<evidence type="ECO:0000256" key="12">
    <source>
        <dbReference type="ARBA" id="ARBA00023163"/>
    </source>
</evidence>
<dbReference type="InterPro" id="IPR004026">
    <property type="entry name" value="Ada_DNA_repair_Zn-bd"/>
</dbReference>
<dbReference type="Pfam" id="PF12833">
    <property type="entry name" value="HTH_18"/>
    <property type="match status" value="1"/>
</dbReference>
<keyword evidence="5" id="KW-0808">Transferase</keyword>
<keyword evidence="13" id="KW-0234">DNA repair</keyword>
<dbReference type="GO" id="GO:0032993">
    <property type="term" value="C:protein-DNA complex"/>
    <property type="evidence" value="ECO:0007669"/>
    <property type="project" value="TreeGrafter"/>
</dbReference>
<dbReference type="GO" id="GO:0008270">
    <property type="term" value="F:zinc ion binding"/>
    <property type="evidence" value="ECO:0007669"/>
    <property type="project" value="InterPro"/>
</dbReference>
<dbReference type="InterPro" id="IPR011257">
    <property type="entry name" value="DNA_glycosylase"/>
</dbReference>
<dbReference type="RefSeq" id="WP_042934247.1">
    <property type="nucleotide sequence ID" value="NZ_JACAQE010000009.1"/>
</dbReference>
<dbReference type="SUPFAM" id="SSF55945">
    <property type="entry name" value="TATA-box binding protein-like"/>
    <property type="match status" value="1"/>
</dbReference>
<dbReference type="InterPro" id="IPR051912">
    <property type="entry name" value="Alkylbase_DNA_Glycosylase/TA"/>
</dbReference>
<dbReference type="EC" id="3.2.2.21" evidence="3"/>
<evidence type="ECO:0000313" key="16">
    <source>
        <dbReference type="Proteomes" id="UP000517547"/>
    </source>
</evidence>
<dbReference type="InterPro" id="IPR023170">
    <property type="entry name" value="HhH_base_excis_C"/>
</dbReference>
<proteinExistence type="predicted"/>
<gene>
    <name evidence="15" type="ORF">HX845_25375</name>
</gene>
<dbReference type="PANTHER" id="PTHR43003:SF13">
    <property type="entry name" value="DNA-3-METHYLADENINE GLYCOSYLASE 2"/>
    <property type="match status" value="1"/>
</dbReference>
<dbReference type="InterPro" id="IPR035451">
    <property type="entry name" value="Ada-like_dom_sf"/>
</dbReference>
<dbReference type="GO" id="GO:0008168">
    <property type="term" value="F:methyltransferase activity"/>
    <property type="evidence" value="ECO:0007669"/>
    <property type="project" value="UniProtKB-KW"/>
</dbReference>
<dbReference type="InterPro" id="IPR010316">
    <property type="entry name" value="AlkA_N"/>
</dbReference>
<dbReference type="GO" id="GO:0005737">
    <property type="term" value="C:cytoplasm"/>
    <property type="evidence" value="ECO:0007669"/>
    <property type="project" value="TreeGrafter"/>
</dbReference>
<comment type="caution">
    <text evidence="15">The sequence shown here is derived from an EMBL/GenBank/DDBJ whole genome shotgun (WGS) entry which is preliminary data.</text>
</comment>
<dbReference type="Gene3D" id="1.10.10.60">
    <property type="entry name" value="Homeodomain-like"/>
    <property type="match status" value="1"/>
</dbReference>
<dbReference type="GO" id="GO:0006307">
    <property type="term" value="P:DNA alkylation repair"/>
    <property type="evidence" value="ECO:0007669"/>
    <property type="project" value="TreeGrafter"/>
</dbReference>
<dbReference type="Proteomes" id="UP000517547">
    <property type="component" value="Unassembled WGS sequence"/>
</dbReference>
<evidence type="ECO:0000256" key="3">
    <source>
        <dbReference type="ARBA" id="ARBA00012000"/>
    </source>
</evidence>
<dbReference type="GO" id="GO:0032131">
    <property type="term" value="F:alkylated DNA binding"/>
    <property type="evidence" value="ECO:0007669"/>
    <property type="project" value="TreeGrafter"/>
</dbReference>
<dbReference type="FunFam" id="3.40.10.10:FF:000001">
    <property type="entry name" value="DNA-3-methyladenine glycosylase 2"/>
    <property type="match status" value="1"/>
</dbReference>
<dbReference type="SUPFAM" id="SSF57884">
    <property type="entry name" value="Ada DNA repair protein, N-terminal domain (N-Ada 10)"/>
    <property type="match status" value="1"/>
</dbReference>
<dbReference type="Pfam" id="PF02805">
    <property type="entry name" value="Ada_Zn_binding"/>
    <property type="match status" value="1"/>
</dbReference>
<comment type="cofactor">
    <cofactor evidence="2">
        <name>Zn(2+)</name>
        <dbReference type="ChEBI" id="CHEBI:29105"/>
    </cofactor>
</comment>
<evidence type="ECO:0000256" key="7">
    <source>
        <dbReference type="ARBA" id="ARBA00022763"/>
    </source>
</evidence>
<dbReference type="GO" id="GO:0043916">
    <property type="term" value="F:DNA-7-methylguanine glycosylase activity"/>
    <property type="evidence" value="ECO:0007669"/>
    <property type="project" value="TreeGrafter"/>
</dbReference>
<dbReference type="Pfam" id="PF06029">
    <property type="entry name" value="AlkA_N"/>
    <property type="match status" value="1"/>
</dbReference>
<evidence type="ECO:0000256" key="11">
    <source>
        <dbReference type="ARBA" id="ARBA00023159"/>
    </source>
</evidence>
<dbReference type="SMART" id="SM01009">
    <property type="entry name" value="AlkA_N"/>
    <property type="match status" value="1"/>
</dbReference>
<comment type="catalytic activity">
    <reaction evidence="1">
        <text>Hydrolysis of alkylated DNA, releasing 3-methyladenine, 3-methylguanine, 7-methylguanine and 7-methyladenine.</text>
        <dbReference type="EC" id="3.2.2.21"/>
    </reaction>
</comment>
<keyword evidence="7" id="KW-0227">DNA damage</keyword>
<name>A0A7Y7Y391_9PSED</name>
<sequence>MNMTTAVPFPAADICEKARLSRDARFDGVFFTAVLSTRIYCRPVCPARPPKVENVQYYPSAAAAEALGFRPCLRCRPELAPGNSVWLHGEHLVARALKLIHEGFLAEHSLDELAARLDVGGRQLRRLFVQHLGAPPIAVHSTQRLLFARQLLNETALPITEVALASGFQSLRRFNAAFAEANHVAPRELRRKPGADAGSALVLRLGYRPPYDFKALLAFLASRALPGIEVVEADSYRRVFGDAGSPSWLRISPWSADAHALKLELFNVAPAQMLPVVTRIRRMFDLDADPQAIAATLGASPVLAPWVEHYPGQRLPGGWDGFEISVRAVLGQQVSVAAARTLAARLLTRFGCVLEIPPAPGLDRLFPTPEQLLDADLVSIGVIRTRAATVQGIARALLDGRVDFRAEQRLGDFVRSWTVLPGIGEWTAHYIAMRVLNHPDAFPAADLILRREVVEDGPPLTTRALEGLAEAWRPWRAYAVMYLWRGAVESELIRRSRK</sequence>
<dbReference type="InterPro" id="IPR037046">
    <property type="entry name" value="AlkA_N_sf"/>
</dbReference>
<evidence type="ECO:0000256" key="8">
    <source>
        <dbReference type="ARBA" id="ARBA00022833"/>
    </source>
</evidence>
<dbReference type="InterPro" id="IPR009057">
    <property type="entry name" value="Homeodomain-like_sf"/>
</dbReference>
<evidence type="ECO:0000256" key="6">
    <source>
        <dbReference type="ARBA" id="ARBA00022723"/>
    </source>
</evidence>
<keyword evidence="11" id="KW-0010">Activator</keyword>
<keyword evidence="9" id="KW-0805">Transcription regulation</keyword>
<dbReference type="Gene3D" id="3.40.10.10">
    <property type="entry name" value="DNA Methylphosphotriester Repair Domain"/>
    <property type="match status" value="1"/>
</dbReference>
<reference evidence="15 16" key="1">
    <citation type="submission" date="2020-04" db="EMBL/GenBank/DDBJ databases">
        <title>Molecular characterization of pseudomonads from Agaricus bisporus reveal novel blotch 2 pathogens in Western Europe.</title>
        <authorList>
            <person name="Taparia T."/>
            <person name="Krijger M."/>
            <person name="Haynes E."/>
            <person name="Elpinstone J.G."/>
            <person name="Noble R."/>
            <person name="Van Der Wolf J."/>
        </authorList>
    </citation>
    <scope>NUCLEOTIDE SEQUENCE [LARGE SCALE GENOMIC DNA]</scope>
    <source>
        <strain evidence="15 16">IPO3738</strain>
    </source>
</reference>